<dbReference type="InterPro" id="IPR004302">
    <property type="entry name" value="Cellulose/chitin-bd_N"/>
</dbReference>
<evidence type="ECO:0000256" key="4">
    <source>
        <dbReference type="SAM" id="SignalP"/>
    </source>
</evidence>
<feature type="chain" id="PRO_5040986316" evidence="4">
    <location>
        <begin position="32"/>
        <end position="448"/>
    </location>
</feature>
<dbReference type="Pfam" id="PF03067">
    <property type="entry name" value="LPMO_10"/>
    <property type="match status" value="1"/>
</dbReference>
<sequence>MPNAPLRQPSRVLPLLTVITLASLGAQHANAHGYVEQPKSRAVLCTAVAGNQNSLCGSVAYEPQSIEYGPSVNHHYHGAYCAGDFTQCGPADATIAAGGMAAFGQLNEQTATRWAKNLLKPGPNTFTWRYTAGHATAYHQFYITKKDWNPNQPLTRDAFELTPLLHQDAHGVRPPSGGTSTHTVNIPADRSGYHVVLATWKIADTAATFYQVIDVNISGAANPPGATAPVAAWKNIGVVQPEALQVGDSITTRVFTAQGEQTNRQTTLTIDSAEQAQENTWPFLLAQKVAKANAGYLMGELNSSNEVVPNYGKNTVYAETGSDVVRVEIQKVQAQPGNIGSLSLDGLQDTYNVQGGKTQLHFNALTQGGPYTVSATVFNAKGESVAHQQSAEGSTSPHMMLTLDNPAGGIYDLVVMANLRKVNHCRRPTASPSKHLLPVAMTLCSPTV</sequence>
<keyword evidence="3 4" id="KW-0732">Signal</keyword>
<evidence type="ECO:0000313" key="8">
    <source>
        <dbReference type="Proteomes" id="UP001143328"/>
    </source>
</evidence>
<evidence type="ECO:0000259" key="5">
    <source>
        <dbReference type="Pfam" id="PF03067"/>
    </source>
</evidence>
<keyword evidence="8" id="KW-1185">Reference proteome</keyword>
<name>A0A9W6NI24_9PSED</name>
<reference evidence="7" key="1">
    <citation type="journal article" date="2014" name="Int. J. Syst. Evol. Microbiol.">
        <title>Complete genome sequence of Corynebacterium casei LMG S-19264T (=DSM 44701T), isolated from a smear-ripened cheese.</title>
        <authorList>
            <consortium name="US DOE Joint Genome Institute (JGI-PGF)"/>
            <person name="Walter F."/>
            <person name="Albersmeier A."/>
            <person name="Kalinowski J."/>
            <person name="Ruckert C."/>
        </authorList>
    </citation>
    <scope>NUCLEOTIDE SEQUENCE</scope>
    <source>
        <strain evidence="7">VKM B-2935</strain>
    </source>
</reference>
<keyword evidence="2" id="KW-0147">Chitin-binding</keyword>
<dbReference type="SUPFAM" id="SSF81296">
    <property type="entry name" value="E set domains"/>
    <property type="match status" value="1"/>
</dbReference>
<dbReference type="GO" id="GO:0008061">
    <property type="term" value="F:chitin binding"/>
    <property type="evidence" value="ECO:0007669"/>
    <property type="project" value="UniProtKB-KW"/>
</dbReference>
<protein>
    <submittedName>
        <fullName evidence="7">Acetylglucosamine-binding protein</fullName>
    </submittedName>
</protein>
<dbReference type="CDD" id="cd21177">
    <property type="entry name" value="LPMO_AA10"/>
    <property type="match status" value="1"/>
</dbReference>
<dbReference type="PANTHER" id="PTHR34823:SF1">
    <property type="entry name" value="CHITIN-BINDING TYPE-4 DOMAIN-CONTAINING PROTEIN"/>
    <property type="match status" value="1"/>
</dbReference>
<dbReference type="EMBL" id="BSFN01000021">
    <property type="protein sequence ID" value="GLK91495.1"/>
    <property type="molecule type" value="Genomic_DNA"/>
</dbReference>
<dbReference type="Pfam" id="PF18416">
    <property type="entry name" value="GbpA_2"/>
    <property type="match status" value="1"/>
</dbReference>
<reference evidence="7" key="2">
    <citation type="submission" date="2023-01" db="EMBL/GenBank/DDBJ databases">
        <authorList>
            <person name="Sun Q."/>
            <person name="Evtushenko L."/>
        </authorList>
    </citation>
    <scope>NUCLEOTIDE SEQUENCE</scope>
    <source>
        <strain evidence="7">VKM B-2935</strain>
    </source>
</reference>
<dbReference type="Gene3D" id="3.30.70.2150">
    <property type="match status" value="1"/>
</dbReference>
<dbReference type="Proteomes" id="UP001143328">
    <property type="component" value="Unassembled WGS sequence"/>
</dbReference>
<dbReference type="InterPro" id="IPR051024">
    <property type="entry name" value="GlcNAc_Chitin_IntDeg"/>
</dbReference>
<evidence type="ECO:0000259" key="6">
    <source>
        <dbReference type="Pfam" id="PF18416"/>
    </source>
</evidence>
<feature type="domain" description="Chitin-binding type-4" evidence="5">
    <location>
        <begin position="32"/>
        <end position="215"/>
    </location>
</feature>
<keyword evidence="1" id="KW-0964">Secreted</keyword>
<organism evidence="7 8">
    <name type="scientific">Pseudomonas turukhanskensis</name>
    <dbReference type="NCBI Taxonomy" id="1806536"/>
    <lineage>
        <taxon>Bacteria</taxon>
        <taxon>Pseudomonadati</taxon>
        <taxon>Pseudomonadota</taxon>
        <taxon>Gammaproteobacteria</taxon>
        <taxon>Pseudomonadales</taxon>
        <taxon>Pseudomonadaceae</taxon>
        <taxon>Pseudomonas</taxon>
    </lineage>
</organism>
<evidence type="ECO:0000256" key="1">
    <source>
        <dbReference type="ARBA" id="ARBA00022525"/>
    </source>
</evidence>
<proteinExistence type="predicted"/>
<gene>
    <name evidence="7" type="ORF">GCM10017655_45590</name>
</gene>
<evidence type="ECO:0000313" key="7">
    <source>
        <dbReference type="EMBL" id="GLK91495.1"/>
    </source>
</evidence>
<dbReference type="PANTHER" id="PTHR34823">
    <property type="entry name" value="GLCNAC-BINDING PROTEIN A"/>
    <property type="match status" value="1"/>
</dbReference>
<feature type="domain" description="N-acetylglucosamine binding protein A" evidence="6">
    <location>
        <begin position="233"/>
        <end position="330"/>
    </location>
</feature>
<dbReference type="RefSeq" id="WP_271197753.1">
    <property type="nucleotide sequence ID" value="NZ_BSFN01000021.1"/>
</dbReference>
<evidence type="ECO:0000256" key="2">
    <source>
        <dbReference type="ARBA" id="ARBA00022669"/>
    </source>
</evidence>
<accession>A0A9W6NI24</accession>
<dbReference type="InterPro" id="IPR041029">
    <property type="entry name" value="GbpA_2"/>
</dbReference>
<comment type="caution">
    <text evidence="7">The sequence shown here is derived from an EMBL/GenBank/DDBJ whole genome shotgun (WGS) entry which is preliminary data.</text>
</comment>
<evidence type="ECO:0000256" key="3">
    <source>
        <dbReference type="ARBA" id="ARBA00022729"/>
    </source>
</evidence>
<dbReference type="AlphaFoldDB" id="A0A9W6NI24"/>
<dbReference type="Gene3D" id="2.60.40.2550">
    <property type="match status" value="1"/>
</dbReference>
<dbReference type="Gene3D" id="2.70.50.50">
    <property type="entry name" value="chitin-binding protein cbp21"/>
    <property type="match status" value="1"/>
</dbReference>
<feature type="signal peptide" evidence="4">
    <location>
        <begin position="1"/>
        <end position="31"/>
    </location>
</feature>
<dbReference type="InterPro" id="IPR014756">
    <property type="entry name" value="Ig_E-set"/>
</dbReference>